<dbReference type="EMBL" id="BMAT01000615">
    <property type="protein sequence ID" value="GFR69452.1"/>
    <property type="molecule type" value="Genomic_DNA"/>
</dbReference>
<name>A0AAV4F8B9_9GAST</name>
<proteinExistence type="predicted"/>
<keyword evidence="3" id="KW-1185">Reference proteome</keyword>
<dbReference type="Proteomes" id="UP000762676">
    <property type="component" value="Unassembled WGS sequence"/>
</dbReference>
<keyword evidence="1" id="KW-1133">Transmembrane helix</keyword>
<accession>A0AAV4F8B9</accession>
<evidence type="ECO:0000313" key="3">
    <source>
        <dbReference type="Proteomes" id="UP000762676"/>
    </source>
</evidence>
<keyword evidence="1" id="KW-0472">Membrane</keyword>
<comment type="caution">
    <text evidence="2">The sequence shown here is derived from an EMBL/GenBank/DDBJ whole genome shotgun (WGS) entry which is preliminary data.</text>
</comment>
<gene>
    <name evidence="2" type="ORF">ElyMa_000301700</name>
</gene>
<dbReference type="AlphaFoldDB" id="A0AAV4F8B9"/>
<reference evidence="2 3" key="1">
    <citation type="journal article" date="2021" name="Elife">
        <title>Chloroplast acquisition without the gene transfer in kleptoplastic sea slugs, Plakobranchus ocellatus.</title>
        <authorList>
            <person name="Maeda T."/>
            <person name="Takahashi S."/>
            <person name="Yoshida T."/>
            <person name="Shimamura S."/>
            <person name="Takaki Y."/>
            <person name="Nagai Y."/>
            <person name="Toyoda A."/>
            <person name="Suzuki Y."/>
            <person name="Arimoto A."/>
            <person name="Ishii H."/>
            <person name="Satoh N."/>
            <person name="Nishiyama T."/>
            <person name="Hasebe M."/>
            <person name="Maruyama T."/>
            <person name="Minagawa J."/>
            <person name="Obokata J."/>
            <person name="Shigenobu S."/>
        </authorList>
    </citation>
    <scope>NUCLEOTIDE SEQUENCE [LARGE SCALE GENOMIC DNA]</scope>
</reference>
<protein>
    <submittedName>
        <fullName evidence="2">Uncharacterized protein</fullName>
    </submittedName>
</protein>
<organism evidence="2 3">
    <name type="scientific">Elysia marginata</name>
    <dbReference type="NCBI Taxonomy" id="1093978"/>
    <lineage>
        <taxon>Eukaryota</taxon>
        <taxon>Metazoa</taxon>
        <taxon>Spiralia</taxon>
        <taxon>Lophotrochozoa</taxon>
        <taxon>Mollusca</taxon>
        <taxon>Gastropoda</taxon>
        <taxon>Heterobranchia</taxon>
        <taxon>Euthyneura</taxon>
        <taxon>Panpulmonata</taxon>
        <taxon>Sacoglossa</taxon>
        <taxon>Placobranchoidea</taxon>
        <taxon>Plakobranchidae</taxon>
        <taxon>Elysia</taxon>
    </lineage>
</organism>
<evidence type="ECO:0000313" key="2">
    <source>
        <dbReference type="EMBL" id="GFR69452.1"/>
    </source>
</evidence>
<feature type="transmembrane region" description="Helical" evidence="1">
    <location>
        <begin position="52"/>
        <end position="78"/>
    </location>
</feature>
<keyword evidence="1" id="KW-0812">Transmembrane</keyword>
<evidence type="ECO:0000256" key="1">
    <source>
        <dbReference type="SAM" id="Phobius"/>
    </source>
</evidence>
<sequence>MASSNRYKPEPTYRTSSFCTLEVMTKQMSFLRHSVGVSEAERRRRGGGEGVGAFRTIFIVIITVVVIIIIIIIIIIVITTTTTIKTDLHNFPRCQIWTLSPPSQS</sequence>